<dbReference type="SUPFAM" id="SSF53098">
    <property type="entry name" value="Ribonuclease H-like"/>
    <property type="match status" value="1"/>
</dbReference>
<comment type="caution">
    <text evidence="1">The sequence shown here is derived from an EMBL/GenBank/DDBJ whole genome shotgun (WGS) entry which is preliminary data.</text>
</comment>
<keyword evidence="2" id="KW-1185">Reference proteome</keyword>
<evidence type="ECO:0000313" key="1">
    <source>
        <dbReference type="EMBL" id="KAK2139837.1"/>
    </source>
</evidence>
<dbReference type="InterPro" id="IPR012337">
    <property type="entry name" value="RNaseH-like_sf"/>
</dbReference>
<reference evidence="1" key="1">
    <citation type="journal article" date="2023" name="Mol. Biol. Evol.">
        <title>Third-Generation Sequencing Reveals the Adaptive Role of the Epigenome in Three Deep-Sea Polychaetes.</title>
        <authorList>
            <person name="Perez M."/>
            <person name="Aroh O."/>
            <person name="Sun Y."/>
            <person name="Lan Y."/>
            <person name="Juniper S.K."/>
            <person name="Young C.R."/>
            <person name="Angers B."/>
            <person name="Qian P.Y."/>
        </authorList>
    </citation>
    <scope>NUCLEOTIDE SEQUENCE</scope>
    <source>
        <strain evidence="1">P08H-3</strain>
    </source>
</reference>
<protein>
    <recommendedName>
        <fullName evidence="3">HAT C-terminal dimerisation domain-containing protein</fullName>
    </recommendedName>
</protein>
<evidence type="ECO:0008006" key="3">
    <source>
        <dbReference type="Google" id="ProtNLM"/>
    </source>
</evidence>
<dbReference type="AlphaFoldDB" id="A0AAD9MML4"/>
<dbReference type="Proteomes" id="UP001208570">
    <property type="component" value="Unassembled WGS sequence"/>
</dbReference>
<proteinExistence type="predicted"/>
<evidence type="ECO:0000313" key="2">
    <source>
        <dbReference type="Proteomes" id="UP001208570"/>
    </source>
</evidence>
<organism evidence="1 2">
    <name type="scientific">Paralvinella palmiformis</name>
    <dbReference type="NCBI Taxonomy" id="53620"/>
    <lineage>
        <taxon>Eukaryota</taxon>
        <taxon>Metazoa</taxon>
        <taxon>Spiralia</taxon>
        <taxon>Lophotrochozoa</taxon>
        <taxon>Annelida</taxon>
        <taxon>Polychaeta</taxon>
        <taxon>Sedentaria</taxon>
        <taxon>Canalipalpata</taxon>
        <taxon>Terebellida</taxon>
        <taxon>Terebelliformia</taxon>
        <taxon>Alvinellidae</taxon>
        <taxon>Paralvinella</taxon>
    </lineage>
</organism>
<name>A0AAD9MML4_9ANNE</name>
<dbReference type="EMBL" id="JAODUP010001590">
    <property type="protein sequence ID" value="KAK2139837.1"/>
    <property type="molecule type" value="Genomic_DNA"/>
</dbReference>
<sequence length="174" mass="19635">MSKWCQRNGSSLADACDAWLGLLSEPALFPLEKVVNKRFQDAISLEHLTAYILHSKYIGEKMTMEQQQDLSTWLANHDPGFITSFISFQACSLPRQLLLCRSDQHLLTQLVARCYICGVDPPFADLAQRLTTSPASSASIEKVFSTFSFVHNNIRNRLCSKKQASLLLMHVAWN</sequence>
<gene>
    <name evidence="1" type="ORF">LSH36_1591g00009</name>
</gene>
<accession>A0AAD9MML4</accession>